<dbReference type="PROSITE" id="PS50102">
    <property type="entry name" value="RRM"/>
    <property type="match status" value="2"/>
</dbReference>
<dbReference type="InterPro" id="IPR000504">
    <property type="entry name" value="RRM_dom"/>
</dbReference>
<feature type="compositionally biased region" description="Basic and acidic residues" evidence="3">
    <location>
        <begin position="30"/>
        <end position="48"/>
    </location>
</feature>
<dbReference type="AlphaFoldDB" id="A0A2T0FMU6"/>
<accession>A0A2T0FMU6</accession>
<feature type="domain" description="RRM" evidence="4">
    <location>
        <begin position="146"/>
        <end position="224"/>
    </location>
</feature>
<feature type="region of interest" description="Disordered" evidence="3">
    <location>
        <begin position="220"/>
        <end position="302"/>
    </location>
</feature>
<evidence type="ECO:0000259" key="4">
    <source>
        <dbReference type="PROSITE" id="PS50102"/>
    </source>
</evidence>
<dbReference type="InterPro" id="IPR035979">
    <property type="entry name" value="RBD_domain_sf"/>
</dbReference>
<keyword evidence="6" id="KW-1185">Reference proteome</keyword>
<evidence type="ECO:0000256" key="2">
    <source>
        <dbReference type="PROSITE-ProRule" id="PRU00176"/>
    </source>
</evidence>
<organism evidence="5 6">
    <name type="scientific">Wickerhamiella sorbophila</name>
    <dbReference type="NCBI Taxonomy" id="45607"/>
    <lineage>
        <taxon>Eukaryota</taxon>
        <taxon>Fungi</taxon>
        <taxon>Dikarya</taxon>
        <taxon>Ascomycota</taxon>
        <taxon>Saccharomycotina</taxon>
        <taxon>Dipodascomycetes</taxon>
        <taxon>Dipodascales</taxon>
        <taxon>Trichomonascaceae</taxon>
        <taxon>Wickerhamiella</taxon>
    </lineage>
</organism>
<dbReference type="InterPro" id="IPR034226">
    <property type="entry name" value="Nop13/Rnp24_RRM2"/>
</dbReference>
<dbReference type="GO" id="GO:0005730">
    <property type="term" value="C:nucleolus"/>
    <property type="evidence" value="ECO:0007669"/>
    <property type="project" value="TreeGrafter"/>
</dbReference>
<sequence length="302" mass="34048">MGKRELEEIEVDITKPTPLSKKQKRLLKKGKIEEPKPEIAPEPKPDARSKWGVWVGNMSFDTTESQLREFLIDNATDIQAEHISRVKLVSKKGFAYVDFTAEEQMKQAIGLSESSLGGRNLLIKDARSFEGRPSKAEQESKNPPSRILFVGNLSFDSTDDEIRMLFQHCGEIQKIRTATFQDSGKCKGFTFIDFADVEGATKALNDKRCRKLNGRQLRMEYGEDRSKRRPKAHEEAAAARSEGAKEYREPRPAPTEPEREPRPRPAPRPRKPARPTPGQALSNAARAKNSIVESTGKKITFD</sequence>
<dbReference type="PANTHER" id="PTHR23236:SF95">
    <property type="entry name" value="NUCLEOLAR PROTEIN 13"/>
    <property type="match status" value="1"/>
</dbReference>
<dbReference type="SMART" id="SM00360">
    <property type="entry name" value="RRM"/>
    <property type="match status" value="2"/>
</dbReference>
<dbReference type="STRING" id="45607.A0A2T0FMU6"/>
<protein>
    <submittedName>
        <fullName evidence="5">Nucleolar protein 13</fullName>
    </submittedName>
</protein>
<comment type="caution">
    <text evidence="5">The sequence shown here is derived from an EMBL/GenBank/DDBJ whole genome shotgun (WGS) entry which is preliminary data.</text>
</comment>
<dbReference type="Pfam" id="PF00076">
    <property type="entry name" value="RRM_1"/>
    <property type="match status" value="2"/>
</dbReference>
<dbReference type="EMBL" id="NDIQ01000022">
    <property type="protein sequence ID" value="PRT56306.1"/>
    <property type="molecule type" value="Genomic_DNA"/>
</dbReference>
<dbReference type="CDD" id="cd12397">
    <property type="entry name" value="RRM2_Nop13p_fungi"/>
    <property type="match status" value="1"/>
</dbReference>
<dbReference type="PANTHER" id="PTHR23236">
    <property type="entry name" value="EUKARYOTIC TRANSLATION INITIATION FACTOR 4B/4H"/>
    <property type="match status" value="1"/>
</dbReference>
<feature type="region of interest" description="Disordered" evidence="3">
    <location>
        <begin position="20"/>
        <end position="48"/>
    </location>
</feature>
<dbReference type="SUPFAM" id="SSF54928">
    <property type="entry name" value="RNA-binding domain, RBD"/>
    <property type="match status" value="2"/>
</dbReference>
<evidence type="ECO:0000313" key="6">
    <source>
        <dbReference type="Proteomes" id="UP000238350"/>
    </source>
</evidence>
<proteinExistence type="predicted"/>
<feature type="compositionally biased region" description="Basic and acidic residues" evidence="3">
    <location>
        <begin position="220"/>
        <end position="263"/>
    </location>
</feature>
<name>A0A2T0FMU6_9ASCO</name>
<dbReference type="GeneID" id="36517674"/>
<dbReference type="Gene3D" id="3.30.70.330">
    <property type="match status" value="2"/>
</dbReference>
<dbReference type="Proteomes" id="UP000238350">
    <property type="component" value="Unassembled WGS sequence"/>
</dbReference>
<evidence type="ECO:0000256" key="1">
    <source>
        <dbReference type="ARBA" id="ARBA00022884"/>
    </source>
</evidence>
<dbReference type="RefSeq" id="XP_024666251.1">
    <property type="nucleotide sequence ID" value="XM_024810483.1"/>
</dbReference>
<dbReference type="OrthoDB" id="1875751at2759"/>
<gene>
    <name evidence="5" type="ORF">B9G98_03926</name>
</gene>
<dbReference type="GO" id="GO:0003723">
    <property type="term" value="F:RNA binding"/>
    <property type="evidence" value="ECO:0007669"/>
    <property type="project" value="UniProtKB-UniRule"/>
</dbReference>
<evidence type="ECO:0000256" key="3">
    <source>
        <dbReference type="SAM" id="MobiDB-lite"/>
    </source>
</evidence>
<feature type="domain" description="RRM" evidence="4">
    <location>
        <begin position="51"/>
        <end position="128"/>
    </location>
</feature>
<dbReference type="InterPro" id="IPR012677">
    <property type="entry name" value="Nucleotide-bd_a/b_plait_sf"/>
</dbReference>
<reference evidence="5 6" key="1">
    <citation type="submission" date="2017-04" db="EMBL/GenBank/DDBJ databases">
        <title>Genome sequencing of [Candida] sorbophila.</title>
        <authorList>
            <person name="Ahn J.O."/>
        </authorList>
    </citation>
    <scope>NUCLEOTIDE SEQUENCE [LARGE SCALE GENOMIC DNA]</scope>
    <source>
        <strain evidence="5 6">DS02</strain>
    </source>
</reference>
<keyword evidence="1 2" id="KW-0694">RNA-binding</keyword>
<evidence type="ECO:0000313" key="5">
    <source>
        <dbReference type="EMBL" id="PRT56306.1"/>
    </source>
</evidence>